<dbReference type="AlphaFoldDB" id="A0A413Q4F5"/>
<dbReference type="PROSITE" id="PS51898">
    <property type="entry name" value="TYR_RECOMBINASE"/>
    <property type="match status" value="1"/>
</dbReference>
<dbReference type="InterPro" id="IPR002104">
    <property type="entry name" value="Integrase_catalytic"/>
</dbReference>
<dbReference type="PANTHER" id="PTHR30349:SF89">
    <property type="entry name" value="INTEGRASE_RECOMBINASE"/>
    <property type="match status" value="1"/>
</dbReference>
<dbReference type="PANTHER" id="PTHR30349">
    <property type="entry name" value="PHAGE INTEGRASE-RELATED"/>
    <property type="match status" value="1"/>
</dbReference>
<dbReference type="InterPro" id="IPR013762">
    <property type="entry name" value="Integrase-like_cat_sf"/>
</dbReference>
<dbReference type="Proteomes" id="UP000283721">
    <property type="component" value="Unassembled WGS sequence"/>
</dbReference>
<sequence>MQDYTTLIKTALTQNRTQLAMIIETLGSTGIRISELKYVTVESLHTGMAYISNKGKIRQILYPQKLIYALLSYCNSKGILSGCVFKTAAGKPLDRSNIWHSMKKLCDSAGIDSAKVYPHNIRHLFARCFYEQTNDIAKLADVLGHSNIETTRIYIKTSGNEHRRLLDGMGMVV</sequence>
<dbReference type="Gene3D" id="1.10.443.10">
    <property type="entry name" value="Intergrase catalytic core"/>
    <property type="match status" value="1"/>
</dbReference>
<evidence type="ECO:0000256" key="1">
    <source>
        <dbReference type="ARBA" id="ARBA00023172"/>
    </source>
</evidence>
<evidence type="ECO:0000313" key="4">
    <source>
        <dbReference type="Proteomes" id="UP000283721"/>
    </source>
</evidence>
<proteinExistence type="predicted"/>
<dbReference type="Pfam" id="PF00589">
    <property type="entry name" value="Phage_integrase"/>
    <property type="match status" value="1"/>
</dbReference>
<dbReference type="GO" id="GO:0015074">
    <property type="term" value="P:DNA integration"/>
    <property type="evidence" value="ECO:0007669"/>
    <property type="project" value="InterPro"/>
</dbReference>
<evidence type="ECO:0000313" key="3">
    <source>
        <dbReference type="EMBL" id="RGZ89328.1"/>
    </source>
</evidence>
<dbReference type="GO" id="GO:0006310">
    <property type="term" value="P:DNA recombination"/>
    <property type="evidence" value="ECO:0007669"/>
    <property type="project" value="UniProtKB-KW"/>
</dbReference>
<keyword evidence="1" id="KW-0233">DNA recombination</keyword>
<accession>A0A413Q4F5</accession>
<gene>
    <name evidence="3" type="ORF">DW967_13525</name>
</gene>
<dbReference type="InterPro" id="IPR011010">
    <property type="entry name" value="DNA_brk_join_enz"/>
</dbReference>
<dbReference type="InterPro" id="IPR050090">
    <property type="entry name" value="Tyrosine_recombinase_XerCD"/>
</dbReference>
<reference evidence="3 4" key="1">
    <citation type="submission" date="2018-08" db="EMBL/GenBank/DDBJ databases">
        <title>A genome reference for cultivated species of the human gut microbiota.</title>
        <authorList>
            <person name="Zou Y."/>
            <person name="Xue W."/>
            <person name="Luo G."/>
        </authorList>
    </citation>
    <scope>NUCLEOTIDE SEQUENCE [LARGE SCALE GENOMIC DNA]</scope>
    <source>
        <strain evidence="3 4">AM47-6BH</strain>
    </source>
</reference>
<organism evidence="3 4">
    <name type="scientific">Agathobacter rectalis</name>
    <dbReference type="NCBI Taxonomy" id="39491"/>
    <lineage>
        <taxon>Bacteria</taxon>
        <taxon>Bacillati</taxon>
        <taxon>Bacillota</taxon>
        <taxon>Clostridia</taxon>
        <taxon>Lachnospirales</taxon>
        <taxon>Lachnospiraceae</taxon>
        <taxon>Agathobacter</taxon>
    </lineage>
</organism>
<dbReference type="SUPFAM" id="SSF56349">
    <property type="entry name" value="DNA breaking-rejoining enzymes"/>
    <property type="match status" value="1"/>
</dbReference>
<dbReference type="EMBL" id="QSES01000030">
    <property type="protein sequence ID" value="RGZ89328.1"/>
    <property type="molecule type" value="Genomic_DNA"/>
</dbReference>
<name>A0A413Q4F5_9FIRM</name>
<feature type="domain" description="Tyr recombinase" evidence="2">
    <location>
        <begin position="1"/>
        <end position="167"/>
    </location>
</feature>
<protein>
    <submittedName>
        <fullName evidence="3">Integrase</fullName>
    </submittedName>
</protein>
<comment type="caution">
    <text evidence="3">The sequence shown here is derived from an EMBL/GenBank/DDBJ whole genome shotgun (WGS) entry which is preliminary data.</text>
</comment>
<evidence type="ECO:0000259" key="2">
    <source>
        <dbReference type="PROSITE" id="PS51898"/>
    </source>
</evidence>
<dbReference type="GO" id="GO:0003677">
    <property type="term" value="F:DNA binding"/>
    <property type="evidence" value="ECO:0007669"/>
    <property type="project" value="InterPro"/>
</dbReference>